<name>A0A6P6YCW4_DERPT</name>
<feature type="compositionally biased region" description="Polar residues" evidence="1">
    <location>
        <begin position="31"/>
        <end position="40"/>
    </location>
</feature>
<dbReference type="AlphaFoldDB" id="A0A6P6YCW4"/>
<accession>A0A6P6YCW4</accession>
<feature type="region of interest" description="Disordered" evidence="1">
    <location>
        <begin position="31"/>
        <end position="98"/>
    </location>
</feature>
<evidence type="ECO:0000313" key="3">
    <source>
        <dbReference type="RefSeq" id="XP_027203125.1"/>
    </source>
</evidence>
<organism evidence="2 3">
    <name type="scientific">Dermatophagoides pteronyssinus</name>
    <name type="common">European house dust mite</name>
    <dbReference type="NCBI Taxonomy" id="6956"/>
    <lineage>
        <taxon>Eukaryota</taxon>
        <taxon>Metazoa</taxon>
        <taxon>Ecdysozoa</taxon>
        <taxon>Arthropoda</taxon>
        <taxon>Chelicerata</taxon>
        <taxon>Arachnida</taxon>
        <taxon>Acari</taxon>
        <taxon>Acariformes</taxon>
        <taxon>Sarcoptiformes</taxon>
        <taxon>Astigmata</taxon>
        <taxon>Psoroptidia</taxon>
        <taxon>Analgoidea</taxon>
        <taxon>Pyroglyphidae</taxon>
        <taxon>Dermatophagoidinae</taxon>
        <taxon>Dermatophagoides</taxon>
    </lineage>
</organism>
<protein>
    <submittedName>
        <fullName evidence="3">Developmental gene 1062 protein-like</fullName>
    </submittedName>
</protein>
<feature type="compositionally biased region" description="Polar residues" evidence="1">
    <location>
        <begin position="66"/>
        <end position="85"/>
    </location>
</feature>
<proteinExistence type="predicted"/>
<feature type="compositionally biased region" description="Low complexity" evidence="1">
    <location>
        <begin position="86"/>
        <end position="95"/>
    </location>
</feature>
<gene>
    <name evidence="3" type="primary">LOC113797022</name>
</gene>
<dbReference type="OrthoDB" id="6535402at2759"/>
<dbReference type="RefSeq" id="XP_027203125.1">
    <property type="nucleotide sequence ID" value="XM_027347324.1"/>
</dbReference>
<reference evidence="3" key="1">
    <citation type="submission" date="2025-08" db="UniProtKB">
        <authorList>
            <consortium name="RefSeq"/>
        </authorList>
    </citation>
    <scope>IDENTIFICATION</scope>
    <source>
        <strain evidence="3">Airmid</strain>
    </source>
</reference>
<dbReference type="InParanoid" id="A0A6P6YCW4"/>
<evidence type="ECO:0000256" key="1">
    <source>
        <dbReference type="SAM" id="MobiDB-lite"/>
    </source>
</evidence>
<dbReference type="Proteomes" id="UP000515146">
    <property type="component" value="Unplaced"/>
</dbReference>
<keyword evidence="2" id="KW-1185">Reference proteome</keyword>
<sequence>MAIDLISSIQMSKNKNNKTKLDSIQEYSVENSISSTNNGGDETLKNPDDIVPLNILNDKKDFDCDNSVNNHQQQQESLPQIPTPRSSSSSSSSSSTVTVETIPLPYHHHTRQNSDDNADDDTEILETLRQILRMCTKMDRSKRITAMDVYEILSRKSNLIYKNSHSLNNDNDDNIIIDGCESKL</sequence>
<dbReference type="KEGG" id="dpte:113797022"/>
<evidence type="ECO:0000313" key="2">
    <source>
        <dbReference type="Proteomes" id="UP000515146"/>
    </source>
</evidence>